<feature type="compositionally biased region" description="Basic and acidic residues" evidence="1">
    <location>
        <begin position="48"/>
        <end position="61"/>
    </location>
</feature>
<dbReference type="Proteomes" id="UP000287651">
    <property type="component" value="Unassembled WGS sequence"/>
</dbReference>
<evidence type="ECO:0000313" key="2">
    <source>
        <dbReference type="EMBL" id="KAJ8486505.1"/>
    </source>
</evidence>
<protein>
    <submittedName>
        <fullName evidence="3">Uncharacterized protein</fullName>
    </submittedName>
</protein>
<proteinExistence type="predicted"/>
<feature type="compositionally biased region" description="Basic residues" evidence="1">
    <location>
        <begin position="15"/>
        <end position="28"/>
    </location>
</feature>
<name>A0A444C057_ENSVE</name>
<organism evidence="3 4">
    <name type="scientific">Ensete ventricosum</name>
    <name type="common">Abyssinian banana</name>
    <name type="synonym">Musa ensete</name>
    <dbReference type="NCBI Taxonomy" id="4639"/>
    <lineage>
        <taxon>Eukaryota</taxon>
        <taxon>Viridiplantae</taxon>
        <taxon>Streptophyta</taxon>
        <taxon>Embryophyta</taxon>
        <taxon>Tracheophyta</taxon>
        <taxon>Spermatophyta</taxon>
        <taxon>Magnoliopsida</taxon>
        <taxon>Liliopsida</taxon>
        <taxon>Zingiberales</taxon>
        <taxon>Musaceae</taxon>
        <taxon>Ensete</taxon>
    </lineage>
</organism>
<reference evidence="3 4" key="1">
    <citation type="journal article" date="2014" name="Agronomy (Basel)">
        <title>A Draft Genome Sequence for Ensete ventricosum, the Drought-Tolerant Tree Against Hunger.</title>
        <authorList>
            <person name="Harrison J."/>
            <person name="Moore K.A."/>
            <person name="Paszkiewicz K."/>
            <person name="Jones T."/>
            <person name="Grant M."/>
            <person name="Ambacheew D."/>
            <person name="Muzemil S."/>
            <person name="Studholme D.J."/>
        </authorList>
    </citation>
    <scope>NUCLEOTIDE SEQUENCE [LARGE SCALE GENOMIC DNA]</scope>
</reference>
<sequence>MAALSFGHPLHAAHSSRLHPIKPTRRVVKQSPPCRSQLSAGPAGGGGENEKEKQRSKEGKKTWRRLLVEMYGDAGKLGRGLKESLSPKQKGDWKDVALMSFSFAVYVYISQKLVCAYCAWMSMVNHP</sequence>
<evidence type="ECO:0000313" key="5">
    <source>
        <dbReference type="Proteomes" id="UP001222027"/>
    </source>
</evidence>
<dbReference type="EMBL" id="AMZH03026849">
    <property type="protein sequence ID" value="RRT34422.1"/>
    <property type="molecule type" value="Genomic_DNA"/>
</dbReference>
<gene>
    <name evidence="3" type="ORF">B296_00056524</name>
    <name evidence="2" type="ORF">OPV22_018990</name>
</gene>
<evidence type="ECO:0000313" key="3">
    <source>
        <dbReference type="EMBL" id="RRT34422.1"/>
    </source>
</evidence>
<comment type="caution">
    <text evidence="3">The sequence shown here is derived from an EMBL/GenBank/DDBJ whole genome shotgun (WGS) entry which is preliminary data.</text>
</comment>
<dbReference type="OrthoDB" id="1938779at2759"/>
<reference evidence="2 5" key="3">
    <citation type="submission" date="2022-12" db="EMBL/GenBank/DDBJ databases">
        <title>Chromosome-scale assembly of the Ensete ventricosum genome.</title>
        <authorList>
            <person name="Dussert Y."/>
            <person name="Stocks J."/>
            <person name="Wendawek A."/>
            <person name="Woldeyes F."/>
            <person name="Nichols R.A."/>
            <person name="Borrell J.S."/>
        </authorList>
    </citation>
    <scope>NUCLEOTIDE SEQUENCE [LARGE SCALE GENOMIC DNA]</scope>
    <source>
        <strain evidence="5">cv. Maze</strain>
        <strain evidence="2">MazeRef_0001</strain>
        <tissue evidence="2">Seeds</tissue>
    </source>
</reference>
<reference evidence="3" key="2">
    <citation type="submission" date="2018-09" db="EMBL/GenBank/DDBJ databases">
        <authorList>
            <person name="Harrison J."/>
            <person name="Moore K.A."/>
            <person name="Paszkiewicz K."/>
            <person name="Jones T."/>
            <person name="Grant M."/>
            <person name="Ambacheew D."/>
            <person name="Muzemil S."/>
            <person name="Studholme D."/>
        </authorList>
    </citation>
    <scope>NUCLEOTIDE SEQUENCE</scope>
</reference>
<feature type="region of interest" description="Disordered" evidence="1">
    <location>
        <begin position="15"/>
        <end position="62"/>
    </location>
</feature>
<dbReference type="AlphaFoldDB" id="A0A444C057"/>
<dbReference type="Proteomes" id="UP001222027">
    <property type="component" value="Unassembled WGS sequence"/>
</dbReference>
<evidence type="ECO:0000256" key="1">
    <source>
        <dbReference type="SAM" id="MobiDB-lite"/>
    </source>
</evidence>
<dbReference type="EMBL" id="JAQQAF010000005">
    <property type="protein sequence ID" value="KAJ8486505.1"/>
    <property type="molecule type" value="Genomic_DNA"/>
</dbReference>
<evidence type="ECO:0000313" key="4">
    <source>
        <dbReference type="Proteomes" id="UP000287651"/>
    </source>
</evidence>
<keyword evidence="5" id="KW-1185">Reference proteome</keyword>
<accession>A0A444C057</accession>